<accession>A0A1I8ANV9</accession>
<evidence type="ECO:0000313" key="1">
    <source>
        <dbReference type="Proteomes" id="UP000095287"/>
    </source>
</evidence>
<sequence>MLVFLKLNELELDARARIARLVLDSFPSLVVKLFAQ</sequence>
<name>A0A1I8ANV9_9BILA</name>
<reference evidence="2" key="1">
    <citation type="submission" date="2016-11" db="UniProtKB">
        <authorList>
            <consortium name="WormBaseParasite"/>
        </authorList>
    </citation>
    <scope>IDENTIFICATION</scope>
</reference>
<protein>
    <submittedName>
        <fullName evidence="2">Transcriptional regulator</fullName>
    </submittedName>
</protein>
<dbReference type="Proteomes" id="UP000095287">
    <property type="component" value="Unplaced"/>
</dbReference>
<keyword evidence="1" id="KW-1185">Reference proteome</keyword>
<proteinExistence type="predicted"/>
<evidence type="ECO:0000313" key="2">
    <source>
        <dbReference type="WBParaSite" id="L893_g7708.t1"/>
    </source>
</evidence>
<organism evidence="1 2">
    <name type="scientific">Steinernema glaseri</name>
    <dbReference type="NCBI Taxonomy" id="37863"/>
    <lineage>
        <taxon>Eukaryota</taxon>
        <taxon>Metazoa</taxon>
        <taxon>Ecdysozoa</taxon>
        <taxon>Nematoda</taxon>
        <taxon>Chromadorea</taxon>
        <taxon>Rhabditida</taxon>
        <taxon>Tylenchina</taxon>
        <taxon>Panagrolaimomorpha</taxon>
        <taxon>Strongyloidoidea</taxon>
        <taxon>Steinernematidae</taxon>
        <taxon>Steinernema</taxon>
    </lineage>
</organism>
<dbReference type="WBParaSite" id="L893_g7708.t1">
    <property type="protein sequence ID" value="L893_g7708.t1"/>
    <property type="gene ID" value="L893_g7708"/>
</dbReference>
<dbReference type="AlphaFoldDB" id="A0A1I8ANV9"/>